<feature type="compositionally biased region" description="Basic and acidic residues" evidence="1">
    <location>
        <begin position="1"/>
        <end position="15"/>
    </location>
</feature>
<accession>A0A8H4IXB4</accession>
<reference evidence="2" key="1">
    <citation type="submission" date="2020-04" db="EMBL/GenBank/DDBJ databases">
        <title>Genome Assembly and Annotation of Botryosphaeria dothidea sdau 11-99, a Latent Pathogen of Apple Fruit Ring Rot in China.</title>
        <authorList>
            <person name="Yu C."/>
            <person name="Diao Y."/>
            <person name="Lu Q."/>
            <person name="Zhao J."/>
            <person name="Cui S."/>
            <person name="Peng C."/>
            <person name="He B."/>
            <person name="Liu H."/>
        </authorList>
    </citation>
    <scope>NUCLEOTIDE SEQUENCE [LARGE SCALE GENOMIC DNA]</scope>
    <source>
        <strain evidence="2">Sdau11-99</strain>
    </source>
</reference>
<organism evidence="2 3">
    <name type="scientific">Botryosphaeria dothidea</name>
    <dbReference type="NCBI Taxonomy" id="55169"/>
    <lineage>
        <taxon>Eukaryota</taxon>
        <taxon>Fungi</taxon>
        <taxon>Dikarya</taxon>
        <taxon>Ascomycota</taxon>
        <taxon>Pezizomycotina</taxon>
        <taxon>Dothideomycetes</taxon>
        <taxon>Dothideomycetes incertae sedis</taxon>
        <taxon>Botryosphaeriales</taxon>
        <taxon>Botryosphaeriaceae</taxon>
        <taxon>Botryosphaeria</taxon>
    </lineage>
</organism>
<evidence type="ECO:0000313" key="3">
    <source>
        <dbReference type="Proteomes" id="UP000572817"/>
    </source>
</evidence>
<dbReference type="EMBL" id="WWBZ02000016">
    <property type="protein sequence ID" value="KAF4308926.1"/>
    <property type="molecule type" value="Genomic_DNA"/>
</dbReference>
<dbReference type="Proteomes" id="UP000572817">
    <property type="component" value="Unassembled WGS sequence"/>
</dbReference>
<dbReference type="AlphaFoldDB" id="A0A8H4IXB4"/>
<name>A0A8H4IXB4_9PEZI</name>
<comment type="caution">
    <text evidence="2">The sequence shown here is derived from an EMBL/GenBank/DDBJ whole genome shotgun (WGS) entry which is preliminary data.</text>
</comment>
<evidence type="ECO:0000256" key="1">
    <source>
        <dbReference type="SAM" id="MobiDB-lite"/>
    </source>
</evidence>
<evidence type="ECO:0000313" key="2">
    <source>
        <dbReference type="EMBL" id="KAF4308926.1"/>
    </source>
</evidence>
<feature type="region of interest" description="Disordered" evidence="1">
    <location>
        <begin position="1"/>
        <end position="77"/>
    </location>
</feature>
<keyword evidence="3" id="KW-1185">Reference proteome</keyword>
<sequence length="153" mass="15944">MCETPPHEDSGRGDRVAAGSVAAHAGTRPHARPPARQSPWKPAASSASTCGPETASPARADRQNCPSSVLGQSPRLPPFQKQRLLIRFAQTVSLQPANATTCRSRTVPPAVPHLAQLPPKGLDTAAAASLLAMGQAPARPLAHPPPAARRRAE</sequence>
<gene>
    <name evidence="2" type="ORF">GTA08_BOTSDO01942</name>
</gene>
<proteinExistence type="predicted"/>
<protein>
    <submittedName>
        <fullName evidence="2">Uncharacterized protein</fullName>
    </submittedName>
</protein>